<gene>
    <name evidence="2" type="ORF">U3653_31350</name>
</gene>
<reference evidence="2 3" key="1">
    <citation type="submission" date="2023-12" db="EMBL/GenBank/DDBJ databases">
        <title>novel species in genus Nocarida.</title>
        <authorList>
            <person name="Li Z."/>
        </authorList>
    </citation>
    <scope>NUCLEOTIDE SEQUENCE [LARGE SCALE GENOMIC DNA]</scope>
    <source>
        <strain evidence="2 3">CDC186</strain>
    </source>
</reference>
<dbReference type="EMBL" id="JAYKYQ010000019">
    <property type="protein sequence ID" value="MEB3514541.1"/>
    <property type="molecule type" value="Genomic_DNA"/>
</dbReference>
<accession>A0ABU6B4H8</accession>
<dbReference type="Pfam" id="PF01636">
    <property type="entry name" value="APH"/>
    <property type="match status" value="1"/>
</dbReference>
<keyword evidence="3" id="KW-1185">Reference proteome</keyword>
<dbReference type="InterPro" id="IPR011009">
    <property type="entry name" value="Kinase-like_dom_sf"/>
</dbReference>
<evidence type="ECO:0000313" key="3">
    <source>
        <dbReference type="Proteomes" id="UP001348098"/>
    </source>
</evidence>
<organism evidence="2 3">
    <name type="scientific">Nocardia implantans</name>
    <dbReference type="NCBI Taxonomy" id="3108168"/>
    <lineage>
        <taxon>Bacteria</taxon>
        <taxon>Bacillati</taxon>
        <taxon>Actinomycetota</taxon>
        <taxon>Actinomycetes</taxon>
        <taxon>Mycobacteriales</taxon>
        <taxon>Nocardiaceae</taxon>
        <taxon>Nocardia</taxon>
    </lineage>
</organism>
<dbReference type="PANTHER" id="PTHR21310">
    <property type="entry name" value="AMINOGLYCOSIDE PHOSPHOTRANSFERASE-RELATED-RELATED"/>
    <property type="match status" value="1"/>
</dbReference>
<name>A0ABU6B4H8_9NOCA</name>
<comment type="caution">
    <text evidence="2">The sequence shown here is derived from an EMBL/GenBank/DDBJ whole genome shotgun (WGS) entry which is preliminary data.</text>
</comment>
<dbReference type="SUPFAM" id="SSF56112">
    <property type="entry name" value="Protein kinase-like (PK-like)"/>
    <property type="match status" value="1"/>
</dbReference>
<proteinExistence type="predicted"/>
<protein>
    <submittedName>
        <fullName evidence="2">Phosphotransferase</fullName>
    </submittedName>
</protein>
<dbReference type="Proteomes" id="UP001348098">
    <property type="component" value="Unassembled WGS sequence"/>
</dbReference>
<dbReference type="InterPro" id="IPR002575">
    <property type="entry name" value="Aminoglycoside_PTrfase"/>
</dbReference>
<evidence type="ECO:0000259" key="1">
    <source>
        <dbReference type="Pfam" id="PF01636"/>
    </source>
</evidence>
<dbReference type="InterPro" id="IPR051678">
    <property type="entry name" value="AGP_Transferase"/>
</dbReference>
<feature type="domain" description="Aminoglycoside phosphotransferase" evidence="1">
    <location>
        <begin position="29"/>
        <end position="259"/>
    </location>
</feature>
<evidence type="ECO:0000313" key="2">
    <source>
        <dbReference type="EMBL" id="MEB3514541.1"/>
    </source>
</evidence>
<dbReference type="RefSeq" id="WP_195083315.1">
    <property type="nucleotide sequence ID" value="NZ_JAYESH010000002.1"/>
</dbReference>
<dbReference type="Gene3D" id="3.30.200.20">
    <property type="entry name" value="Phosphorylase Kinase, domain 1"/>
    <property type="match status" value="1"/>
</dbReference>
<sequence length="303" mass="32907">MAIRDDGDPVRGVRDVVAVQLPDYRIDSIALLGEGEDNVAYEVNGELIVRFSKEPDLGSRAARVINEAGLLAAVASVSPLPVPEPCFSLAEQGCLAYFELPGRPLIDLPASRRSAHVRSIATALGRFLAAVHAVPVDRMADFVDADDQPKAVWLDEAARIYETIADMVPEAHRPAVAVFLDATPAADRYDLVFSHNDLGIEHVLVEPVSGTVTGVIDWSDAAIVDPAYDFGLIYRDLGPAALDIALDNYRTSANDLRAIRERAAFYARCGVLEDLAYGIEHGLRSYLDKSLAALTWLYPIPAR</sequence>
<dbReference type="Gene3D" id="3.90.1200.10">
    <property type="match status" value="1"/>
</dbReference>